<dbReference type="PRINTS" id="PR00837">
    <property type="entry name" value="V5TPXLIKE"/>
</dbReference>
<dbReference type="Gene3D" id="3.40.33.10">
    <property type="entry name" value="CAP"/>
    <property type="match status" value="1"/>
</dbReference>
<evidence type="ECO:0000313" key="3">
    <source>
        <dbReference type="EMBL" id="MFI7442826.1"/>
    </source>
</evidence>
<dbReference type="Proteomes" id="UP001612928">
    <property type="component" value="Unassembled WGS sequence"/>
</dbReference>
<comment type="caution">
    <text evidence="3">The sequence shown here is derived from an EMBL/GenBank/DDBJ whole genome shotgun (WGS) entry which is preliminary data.</text>
</comment>
<sequence length="195" mass="21209">MPRPLGLTVRTATTVTALATLATVAGPAAAAWARPPLPLRMDAAFHQDCLTAHNSLRARHQAPALTVDQALVAYARQRVVHLTRYDGLRGGHRGLSADYGENQYWYQTSPSGRVASCSDGVRNWYEGSRSYDYARPGFSSRTGLFTQVVWKGTTRLGCARAAGQGARGHETYVLCVYQAPGNVSDAYRENVLPAR</sequence>
<dbReference type="Pfam" id="PF00188">
    <property type="entry name" value="CAP"/>
    <property type="match status" value="1"/>
</dbReference>
<keyword evidence="4" id="KW-1185">Reference proteome</keyword>
<protein>
    <submittedName>
        <fullName evidence="3">CAP family protein</fullName>
    </submittedName>
</protein>
<dbReference type="RefSeq" id="WP_180903781.1">
    <property type="nucleotide sequence ID" value="NZ_JBITMB010000005.1"/>
</dbReference>
<feature type="domain" description="SCP" evidence="2">
    <location>
        <begin position="44"/>
        <end position="185"/>
    </location>
</feature>
<accession>A0ABW8AA08</accession>
<organism evidence="3 4">
    <name type="scientific">Nonomuraea indica</name>
    <dbReference type="NCBI Taxonomy" id="1581193"/>
    <lineage>
        <taxon>Bacteria</taxon>
        <taxon>Bacillati</taxon>
        <taxon>Actinomycetota</taxon>
        <taxon>Actinomycetes</taxon>
        <taxon>Streptosporangiales</taxon>
        <taxon>Streptosporangiaceae</taxon>
        <taxon>Nonomuraea</taxon>
    </lineage>
</organism>
<feature type="signal peptide" evidence="1">
    <location>
        <begin position="1"/>
        <end position="30"/>
    </location>
</feature>
<evidence type="ECO:0000256" key="1">
    <source>
        <dbReference type="SAM" id="SignalP"/>
    </source>
</evidence>
<proteinExistence type="predicted"/>
<name>A0ABW8AA08_9ACTN</name>
<dbReference type="InterPro" id="IPR035940">
    <property type="entry name" value="CAP_sf"/>
</dbReference>
<dbReference type="CDD" id="cd05382">
    <property type="entry name" value="CAP_GAPR1-like"/>
    <property type="match status" value="1"/>
</dbReference>
<dbReference type="InterPro" id="IPR001283">
    <property type="entry name" value="CRISP-related"/>
</dbReference>
<dbReference type="InterPro" id="IPR034113">
    <property type="entry name" value="SCP_GAPR1-like"/>
</dbReference>
<feature type="chain" id="PRO_5047188816" evidence="1">
    <location>
        <begin position="31"/>
        <end position="195"/>
    </location>
</feature>
<dbReference type="SMART" id="SM00198">
    <property type="entry name" value="SCP"/>
    <property type="match status" value="1"/>
</dbReference>
<gene>
    <name evidence="3" type="ORF">ACIBP5_22890</name>
</gene>
<keyword evidence="1" id="KW-0732">Signal</keyword>
<dbReference type="EMBL" id="JBITMB010000005">
    <property type="protein sequence ID" value="MFI7442826.1"/>
    <property type="molecule type" value="Genomic_DNA"/>
</dbReference>
<reference evidence="3 4" key="1">
    <citation type="submission" date="2024-10" db="EMBL/GenBank/DDBJ databases">
        <title>The Natural Products Discovery Center: Release of the First 8490 Sequenced Strains for Exploring Actinobacteria Biosynthetic Diversity.</title>
        <authorList>
            <person name="Kalkreuter E."/>
            <person name="Kautsar S.A."/>
            <person name="Yang D."/>
            <person name="Bader C.D."/>
            <person name="Teijaro C.N."/>
            <person name="Fluegel L."/>
            <person name="Davis C.M."/>
            <person name="Simpson J.R."/>
            <person name="Lauterbach L."/>
            <person name="Steele A.D."/>
            <person name="Gui C."/>
            <person name="Meng S."/>
            <person name="Li G."/>
            <person name="Viehrig K."/>
            <person name="Ye F."/>
            <person name="Su P."/>
            <person name="Kiefer A.F."/>
            <person name="Nichols A."/>
            <person name="Cepeda A.J."/>
            <person name="Yan W."/>
            <person name="Fan B."/>
            <person name="Jiang Y."/>
            <person name="Adhikari A."/>
            <person name="Zheng C.-J."/>
            <person name="Schuster L."/>
            <person name="Cowan T.M."/>
            <person name="Smanski M.J."/>
            <person name="Chevrette M.G."/>
            <person name="De Carvalho L.P.S."/>
            <person name="Shen B."/>
        </authorList>
    </citation>
    <scope>NUCLEOTIDE SEQUENCE [LARGE SCALE GENOMIC DNA]</scope>
    <source>
        <strain evidence="3 4">NPDC049503</strain>
    </source>
</reference>
<dbReference type="SUPFAM" id="SSF55797">
    <property type="entry name" value="PR-1-like"/>
    <property type="match status" value="1"/>
</dbReference>
<evidence type="ECO:0000259" key="2">
    <source>
        <dbReference type="SMART" id="SM00198"/>
    </source>
</evidence>
<dbReference type="PANTHER" id="PTHR10334">
    <property type="entry name" value="CYSTEINE-RICH SECRETORY PROTEIN-RELATED"/>
    <property type="match status" value="1"/>
</dbReference>
<dbReference type="InterPro" id="IPR014044">
    <property type="entry name" value="CAP_dom"/>
</dbReference>
<evidence type="ECO:0000313" key="4">
    <source>
        <dbReference type="Proteomes" id="UP001612928"/>
    </source>
</evidence>